<accession>A0AAV4PGP6</accession>
<organism evidence="1 2">
    <name type="scientific">Caerostris extrusa</name>
    <name type="common">Bark spider</name>
    <name type="synonym">Caerostris bankana</name>
    <dbReference type="NCBI Taxonomy" id="172846"/>
    <lineage>
        <taxon>Eukaryota</taxon>
        <taxon>Metazoa</taxon>
        <taxon>Ecdysozoa</taxon>
        <taxon>Arthropoda</taxon>
        <taxon>Chelicerata</taxon>
        <taxon>Arachnida</taxon>
        <taxon>Araneae</taxon>
        <taxon>Araneomorphae</taxon>
        <taxon>Entelegynae</taxon>
        <taxon>Araneoidea</taxon>
        <taxon>Araneidae</taxon>
        <taxon>Caerostris</taxon>
    </lineage>
</organism>
<gene>
    <name evidence="1" type="ORF">CEXT_95171</name>
</gene>
<dbReference type="AlphaFoldDB" id="A0AAV4PGP6"/>
<proteinExistence type="predicted"/>
<name>A0AAV4PGP6_CAEEX</name>
<protein>
    <submittedName>
        <fullName evidence="1">Uncharacterized protein</fullName>
    </submittedName>
</protein>
<dbReference type="EMBL" id="BPLR01004476">
    <property type="protein sequence ID" value="GIX95150.1"/>
    <property type="molecule type" value="Genomic_DNA"/>
</dbReference>
<reference evidence="1 2" key="1">
    <citation type="submission" date="2021-06" db="EMBL/GenBank/DDBJ databases">
        <title>Caerostris extrusa draft genome.</title>
        <authorList>
            <person name="Kono N."/>
            <person name="Arakawa K."/>
        </authorList>
    </citation>
    <scope>NUCLEOTIDE SEQUENCE [LARGE SCALE GENOMIC DNA]</scope>
</reference>
<dbReference type="Proteomes" id="UP001054945">
    <property type="component" value="Unassembled WGS sequence"/>
</dbReference>
<comment type="caution">
    <text evidence="1">The sequence shown here is derived from an EMBL/GenBank/DDBJ whole genome shotgun (WGS) entry which is preliminary data.</text>
</comment>
<evidence type="ECO:0000313" key="2">
    <source>
        <dbReference type="Proteomes" id="UP001054945"/>
    </source>
</evidence>
<sequence length="141" mass="15463">MYVARINCRTASAVCPSLFTVPPGEGGDSLFLSHNPLPHPLGLFAPAYLVFGETNHRGHLPSTFRICWAAKRIAIQGCFSFSACLTNCVCSLTKKQRSGEKESSKRMGHKKGVVRASLWLAWSLNAFWCGDIKSGVGWVFD</sequence>
<keyword evidence="2" id="KW-1185">Reference proteome</keyword>
<evidence type="ECO:0000313" key="1">
    <source>
        <dbReference type="EMBL" id="GIX95150.1"/>
    </source>
</evidence>